<proteinExistence type="predicted"/>
<reference evidence="1 2" key="1">
    <citation type="submission" date="2016-12" db="EMBL/GenBank/DDBJ databases">
        <title>Domibacillus sp. SAOS 44 whole genome sequencing.</title>
        <authorList>
            <person name="Verma A."/>
            <person name="Krishnamurthi S."/>
        </authorList>
    </citation>
    <scope>NUCLEOTIDE SEQUENCE [LARGE SCALE GENOMIC DNA]</scope>
    <source>
        <strain evidence="1 2">SAOS 44</strain>
    </source>
</reference>
<dbReference type="AlphaFoldDB" id="A0A1Q5P464"/>
<evidence type="ECO:0000313" key="2">
    <source>
        <dbReference type="Proteomes" id="UP000186524"/>
    </source>
</evidence>
<keyword evidence="2" id="KW-1185">Reference proteome</keyword>
<accession>A0A1Q5P464</accession>
<dbReference type="EMBL" id="MRWQ01000006">
    <property type="protein sequence ID" value="OKL36882.1"/>
    <property type="molecule type" value="Genomic_DNA"/>
</dbReference>
<sequence>MAENAETSCESKFAISLGRCRNKTTSLIYIKLLARNSILFFMMGKEFIRTEQLQEWYVQKKQGWQPFFVGDNTVKQAKTYRDFQRKRRLFAIYPRLTGSKTLTSILIEIEKG</sequence>
<dbReference type="RefSeq" id="WP_073711605.1">
    <property type="nucleotide sequence ID" value="NZ_MRWQ01000006.1"/>
</dbReference>
<dbReference type="Proteomes" id="UP000186524">
    <property type="component" value="Unassembled WGS sequence"/>
</dbReference>
<name>A0A1Q5P464_9BACI</name>
<evidence type="ECO:0000313" key="1">
    <source>
        <dbReference type="EMBL" id="OKL36882.1"/>
    </source>
</evidence>
<gene>
    <name evidence="1" type="ORF">BLL40_09190</name>
</gene>
<protein>
    <submittedName>
        <fullName evidence="1">Uncharacterized protein</fullName>
    </submittedName>
</protein>
<organism evidence="1 2">
    <name type="scientific">Domibacillus mangrovi</name>
    <dbReference type="NCBI Taxonomy" id="1714354"/>
    <lineage>
        <taxon>Bacteria</taxon>
        <taxon>Bacillati</taxon>
        <taxon>Bacillota</taxon>
        <taxon>Bacilli</taxon>
        <taxon>Bacillales</taxon>
        <taxon>Bacillaceae</taxon>
        <taxon>Domibacillus</taxon>
    </lineage>
</organism>
<comment type="caution">
    <text evidence="1">The sequence shown here is derived from an EMBL/GenBank/DDBJ whole genome shotgun (WGS) entry which is preliminary data.</text>
</comment>